<feature type="transmembrane region" description="Helical" evidence="1">
    <location>
        <begin position="49"/>
        <end position="70"/>
    </location>
</feature>
<comment type="caution">
    <text evidence="2">The sequence shown here is derived from an EMBL/GenBank/DDBJ whole genome shotgun (WGS) entry which is preliminary data.</text>
</comment>
<evidence type="ECO:0000256" key="1">
    <source>
        <dbReference type="SAM" id="Phobius"/>
    </source>
</evidence>
<dbReference type="PATRIC" id="fig|1331206.3.peg.2861"/>
<evidence type="ECO:0000313" key="3">
    <source>
        <dbReference type="Proteomes" id="UP000026682"/>
    </source>
</evidence>
<sequence length="218" mass="24046">MPGIMMLKLNSSPVSCALGVAAFALLAAALHVLLVLWAGSRMGAAPAGWVWRLALGVLMLSVGALALGEYRREHLMGGLRQDLETRVQRVCREAEGIVRRLVGHPPSHAPVVRARVEKAVRSYFKDVVREHFSHTRYSPVEVLSAGKKNTGDFVLELKEQDRERVRLGCYNQYQQAGSDALPEWRHAQGRLPAGSMVFFVQERQGGKTVVDYPGAEGF</sequence>
<feature type="transmembrane region" description="Helical" evidence="1">
    <location>
        <begin position="12"/>
        <end position="37"/>
    </location>
</feature>
<keyword evidence="1" id="KW-1133">Transmembrane helix</keyword>
<dbReference type="Proteomes" id="UP000026682">
    <property type="component" value="Unassembled WGS sequence"/>
</dbReference>
<accession>A0A158M2H2</accession>
<keyword evidence="1" id="KW-0812">Transmembrane</keyword>
<keyword evidence="1" id="KW-0472">Membrane</keyword>
<evidence type="ECO:0000313" key="2">
    <source>
        <dbReference type="EMBL" id="KAK88532.1"/>
    </source>
</evidence>
<protein>
    <submittedName>
        <fullName evidence="2">Uncharacterized protein</fullName>
    </submittedName>
</protein>
<dbReference type="EMBL" id="JFZZ01000115">
    <property type="protein sequence ID" value="KAK88532.1"/>
    <property type="molecule type" value="Genomic_DNA"/>
</dbReference>
<dbReference type="AlphaFoldDB" id="A0A158M2H2"/>
<name>A0A158M2H2_9BORD</name>
<proteinExistence type="predicted"/>
<organism evidence="2 3">
    <name type="scientific">Bordetella holmesii CDC-H585-BH</name>
    <dbReference type="NCBI Taxonomy" id="1331206"/>
    <lineage>
        <taxon>Bacteria</taxon>
        <taxon>Pseudomonadati</taxon>
        <taxon>Pseudomonadota</taxon>
        <taxon>Betaproteobacteria</taxon>
        <taxon>Burkholderiales</taxon>
        <taxon>Alcaligenaceae</taxon>
        <taxon>Bordetella</taxon>
    </lineage>
</organism>
<reference evidence="2 3" key="1">
    <citation type="submission" date="2014-03" db="EMBL/GenBank/DDBJ databases">
        <title>Genome sequence of Bordetella holmseii.</title>
        <authorList>
            <person name="Harvill E."/>
            <person name="Goodfield L.L."/>
            <person name="Ivanov Y."/>
            <person name="Meyer J.A."/>
            <person name="Newth C."/>
            <person name="Cassiday P."/>
            <person name="Tondella M.L."/>
            <person name="Liao P."/>
            <person name="Zimmerman J."/>
            <person name="Meert K."/>
            <person name="Wessel D."/>
            <person name="Berger J."/>
            <person name="Dean J.M."/>
            <person name="Holubkov R."/>
            <person name="Burr J."/>
            <person name="Liu T."/>
            <person name="Brinkac L.M."/>
            <person name="Sanka R."/>
            <person name="Kim M."/>
            <person name="Losada L."/>
        </authorList>
    </citation>
    <scope>NUCLEOTIDE SEQUENCE [LARGE SCALE GENOMIC DNA]</scope>
    <source>
        <strain evidence="2 3">CDC-H585-BH</strain>
    </source>
</reference>
<gene>
    <name evidence="2" type="ORF">L497_0861</name>
</gene>